<dbReference type="OMA" id="HNHVRVP"/>
<protein>
    <submittedName>
        <fullName evidence="2">Uncharacterized protein</fullName>
    </submittedName>
</protein>
<sequence>MGVVVLNPKDSHRNLLFSWQDLTSPPPRMRLPRNPNGSKSMQPNRPRNNRRKRSPNTSHSPRAAVDAPQFPDKNLVMGHVKILKPGEQFAKTVPDEVSVSAEVEKTEDLLLGSTHCLGLDPELLPTHIELADSKVNGFYAGSALIAPPSPTSLPLPASLMKKCDVGVKNNDATSYLRQILGLTLF</sequence>
<dbReference type="AlphaFoldDB" id="A0A251L5M0"/>
<dbReference type="Proteomes" id="UP000091857">
    <property type="component" value="Chromosome 3"/>
</dbReference>
<dbReference type="PANTHER" id="PTHR33670:SF17">
    <property type="entry name" value="ANTHER-SPECIFIC PROLINE-RICH PROTEIN APG"/>
    <property type="match status" value="1"/>
</dbReference>
<organism evidence="2 3">
    <name type="scientific">Manihot esculenta</name>
    <name type="common">Cassava</name>
    <name type="synonym">Jatropha manihot</name>
    <dbReference type="NCBI Taxonomy" id="3983"/>
    <lineage>
        <taxon>Eukaryota</taxon>
        <taxon>Viridiplantae</taxon>
        <taxon>Streptophyta</taxon>
        <taxon>Embryophyta</taxon>
        <taxon>Tracheophyta</taxon>
        <taxon>Spermatophyta</taxon>
        <taxon>Magnoliopsida</taxon>
        <taxon>eudicotyledons</taxon>
        <taxon>Gunneridae</taxon>
        <taxon>Pentapetalae</taxon>
        <taxon>rosids</taxon>
        <taxon>fabids</taxon>
        <taxon>Malpighiales</taxon>
        <taxon>Euphorbiaceae</taxon>
        <taxon>Crotonoideae</taxon>
        <taxon>Manihoteae</taxon>
        <taxon>Manihot</taxon>
    </lineage>
</organism>
<dbReference type="EMBL" id="CM004389">
    <property type="protein sequence ID" value="OAY53628.1"/>
    <property type="molecule type" value="Genomic_DNA"/>
</dbReference>
<name>A0A251L5M0_MANES</name>
<dbReference type="EMBL" id="CM004389">
    <property type="protein sequence ID" value="OAY53627.1"/>
    <property type="molecule type" value="Genomic_DNA"/>
</dbReference>
<dbReference type="PANTHER" id="PTHR33670">
    <property type="entry name" value="SPLICING FACTOR, PROLINE- AND GLUTAMINE-RICH-LIKE"/>
    <property type="match status" value="1"/>
</dbReference>
<evidence type="ECO:0000256" key="1">
    <source>
        <dbReference type="SAM" id="MobiDB-lite"/>
    </source>
</evidence>
<reference evidence="2 3" key="1">
    <citation type="submission" date="2016-02" db="EMBL/GenBank/DDBJ databases">
        <title>WGS assembly of Manihot esculenta.</title>
        <authorList>
            <person name="Bredeson J.V."/>
            <person name="Prochnik S.E."/>
            <person name="Lyons J.B."/>
            <person name="Schmutz J."/>
            <person name="Grimwood J."/>
            <person name="Vrebalov J."/>
            <person name="Bart R.S."/>
            <person name="Amuge T."/>
            <person name="Ferguson M.E."/>
            <person name="Green R."/>
            <person name="Putnam N."/>
            <person name="Stites J."/>
            <person name="Rounsley S."/>
            <person name="Rokhsar D.S."/>
        </authorList>
    </citation>
    <scope>NUCLEOTIDE SEQUENCE [LARGE SCALE GENOMIC DNA]</scope>
    <source>
        <strain evidence="3">cv. AM560-2</strain>
        <tissue evidence="2">Leaf</tissue>
    </source>
</reference>
<accession>A0A251L5M0</accession>
<evidence type="ECO:0000313" key="2">
    <source>
        <dbReference type="EMBL" id="OAY53628.1"/>
    </source>
</evidence>
<dbReference type="Gramene" id="Manes.03G011300.1.v8.1">
    <property type="protein sequence ID" value="Manes.03G011300.1.v8.1.CDS.1"/>
    <property type="gene ID" value="Manes.03G011300.v8.1"/>
</dbReference>
<evidence type="ECO:0000313" key="3">
    <source>
        <dbReference type="Proteomes" id="UP000091857"/>
    </source>
</evidence>
<dbReference type="STRING" id="3983.A0A251L5M0"/>
<proteinExistence type="predicted"/>
<keyword evidence="3" id="KW-1185">Reference proteome</keyword>
<feature type="region of interest" description="Disordered" evidence="1">
    <location>
        <begin position="19"/>
        <end position="71"/>
    </location>
</feature>
<dbReference type="OrthoDB" id="1113087at2759"/>
<gene>
    <name evidence="2" type="ORF">MANES_03G011300</name>
</gene>